<feature type="compositionally biased region" description="Polar residues" evidence="1">
    <location>
        <begin position="200"/>
        <end position="215"/>
    </location>
</feature>
<name>H2Z0A9_CIOSA</name>
<evidence type="ECO:0000313" key="3">
    <source>
        <dbReference type="Proteomes" id="UP000007875"/>
    </source>
</evidence>
<reference evidence="3" key="1">
    <citation type="submission" date="2003-08" db="EMBL/GenBank/DDBJ databases">
        <authorList>
            <person name="Birren B."/>
            <person name="Nusbaum C."/>
            <person name="Abebe A."/>
            <person name="Abouelleil A."/>
            <person name="Adekoya E."/>
            <person name="Ait-zahra M."/>
            <person name="Allen N."/>
            <person name="Allen T."/>
            <person name="An P."/>
            <person name="Anderson M."/>
            <person name="Anderson S."/>
            <person name="Arachchi H."/>
            <person name="Armbruster J."/>
            <person name="Bachantsang P."/>
            <person name="Baldwin J."/>
            <person name="Barry A."/>
            <person name="Bayul T."/>
            <person name="Blitshsteyn B."/>
            <person name="Bloom T."/>
            <person name="Blye J."/>
            <person name="Boguslavskiy L."/>
            <person name="Borowsky M."/>
            <person name="Boukhgalter B."/>
            <person name="Brunache A."/>
            <person name="Butler J."/>
            <person name="Calixte N."/>
            <person name="Calvo S."/>
            <person name="Camarata J."/>
            <person name="Campo K."/>
            <person name="Chang J."/>
            <person name="Cheshatsang Y."/>
            <person name="Citroen M."/>
            <person name="Collymore A."/>
            <person name="Considine T."/>
            <person name="Cook A."/>
            <person name="Cooke P."/>
            <person name="Corum B."/>
            <person name="Cuomo C."/>
            <person name="David R."/>
            <person name="Dawoe T."/>
            <person name="Degray S."/>
            <person name="Dodge S."/>
            <person name="Dooley K."/>
            <person name="Dorje P."/>
            <person name="Dorjee K."/>
            <person name="Dorris L."/>
            <person name="Duffey N."/>
            <person name="Dupes A."/>
            <person name="Elkins T."/>
            <person name="Engels R."/>
            <person name="Erickson J."/>
            <person name="Farina A."/>
            <person name="Faro S."/>
            <person name="Ferreira P."/>
            <person name="Fischer H."/>
            <person name="Fitzgerald M."/>
            <person name="Foley K."/>
            <person name="Gage D."/>
            <person name="Galagan J."/>
            <person name="Gearin G."/>
            <person name="Gnerre S."/>
            <person name="Gnirke A."/>
            <person name="Goyette A."/>
            <person name="Graham J."/>
            <person name="Grandbois E."/>
            <person name="Gyaltsen K."/>
            <person name="Hafez N."/>
            <person name="Hagopian D."/>
            <person name="Hagos B."/>
            <person name="Hall J."/>
            <person name="Hatcher B."/>
            <person name="Heller A."/>
            <person name="Higgins H."/>
            <person name="Honan T."/>
            <person name="Horn A."/>
            <person name="Houde N."/>
            <person name="Hughes L."/>
            <person name="Hulme W."/>
            <person name="Husby E."/>
            <person name="Iliev I."/>
            <person name="Jaffe D."/>
            <person name="Jones C."/>
            <person name="Kamal M."/>
            <person name="Kamat A."/>
            <person name="Kamvysselis M."/>
            <person name="Karlsson E."/>
            <person name="Kells C."/>
            <person name="Kieu A."/>
            <person name="Kisner P."/>
            <person name="Kodira C."/>
            <person name="Kulbokas E."/>
            <person name="Labutti K."/>
            <person name="Lama D."/>
            <person name="Landers T."/>
            <person name="Leger J."/>
            <person name="Levine S."/>
            <person name="Lewis D."/>
            <person name="Lewis T."/>
            <person name="Lindblad-toh K."/>
            <person name="Liu X."/>
            <person name="Lokyitsang T."/>
            <person name="Lokyitsang Y."/>
            <person name="Lucien O."/>
            <person name="Lui A."/>
            <person name="Ma L.J."/>
            <person name="Mabbitt R."/>
            <person name="Macdonald J."/>
            <person name="Maclean C."/>
            <person name="Major J."/>
            <person name="Manning J."/>
            <person name="Marabella R."/>
            <person name="Maru K."/>
            <person name="Matthews C."/>
            <person name="Mauceli E."/>
            <person name="Mccarthy M."/>
            <person name="Mcdonough S."/>
            <person name="Mcghee T."/>
            <person name="Meldrim J."/>
            <person name="Meneus L."/>
            <person name="Mesirov J."/>
            <person name="Mihalev A."/>
            <person name="Mihova T."/>
            <person name="Mikkelsen T."/>
            <person name="Mlenga V."/>
            <person name="Moru K."/>
            <person name="Mozes J."/>
            <person name="Mulrain L."/>
            <person name="Munson G."/>
            <person name="Naylor J."/>
            <person name="Newes C."/>
            <person name="Nguyen C."/>
            <person name="Nguyen N."/>
            <person name="Nguyen T."/>
            <person name="Nicol R."/>
            <person name="Nielsen C."/>
            <person name="Nizzari M."/>
            <person name="Norbu C."/>
            <person name="Norbu N."/>
            <person name="O'donnell P."/>
            <person name="Okoawo O."/>
            <person name="O'leary S."/>
            <person name="Omotosho B."/>
            <person name="O'neill K."/>
            <person name="Osman S."/>
            <person name="Parker S."/>
            <person name="Perrin D."/>
            <person name="Phunkhang P."/>
            <person name="Piqani B."/>
            <person name="Purcell S."/>
            <person name="Rachupka T."/>
            <person name="Ramasamy U."/>
            <person name="Rameau R."/>
            <person name="Ray V."/>
            <person name="Raymond C."/>
            <person name="Retta R."/>
            <person name="Richardson S."/>
            <person name="Rise C."/>
            <person name="Rodriguez J."/>
            <person name="Rogers J."/>
            <person name="Rogov P."/>
            <person name="Rutman M."/>
            <person name="Schupbach R."/>
            <person name="Seaman C."/>
            <person name="Settipalli S."/>
            <person name="Sharpe T."/>
            <person name="Sheridan J."/>
            <person name="Sherpa N."/>
            <person name="Shi J."/>
            <person name="Smirnov S."/>
            <person name="Smith C."/>
            <person name="Sougnez C."/>
            <person name="Spencer B."/>
            <person name="Stalker J."/>
            <person name="Stange-thomann N."/>
            <person name="Stavropoulos S."/>
            <person name="Stetson K."/>
            <person name="Stone C."/>
            <person name="Stone S."/>
            <person name="Stubbs M."/>
            <person name="Talamas J."/>
            <person name="Tchuinga P."/>
            <person name="Tenzing P."/>
            <person name="Tesfaye S."/>
            <person name="Theodore J."/>
            <person name="Thoulutsang Y."/>
            <person name="Topham K."/>
            <person name="Towey S."/>
            <person name="Tsamla T."/>
            <person name="Tsomo N."/>
            <person name="Vallee D."/>
            <person name="Vassiliev H."/>
            <person name="Venkataraman V."/>
            <person name="Vinson J."/>
            <person name="Vo A."/>
            <person name="Wade C."/>
            <person name="Wang S."/>
            <person name="Wangchuk T."/>
            <person name="Wangdi T."/>
            <person name="Whittaker C."/>
            <person name="Wilkinson J."/>
            <person name="Wu Y."/>
            <person name="Wyman D."/>
            <person name="Yadav S."/>
            <person name="Yang S."/>
            <person name="Yang X."/>
            <person name="Yeager S."/>
            <person name="Yee E."/>
            <person name="Young G."/>
            <person name="Zainoun J."/>
            <person name="Zembeck L."/>
            <person name="Zimmer A."/>
            <person name="Zody M."/>
            <person name="Lander E."/>
        </authorList>
    </citation>
    <scope>NUCLEOTIDE SEQUENCE [LARGE SCALE GENOMIC DNA]</scope>
</reference>
<evidence type="ECO:0000313" key="2">
    <source>
        <dbReference type="Ensembl" id="ENSCSAVP00000011021.1"/>
    </source>
</evidence>
<proteinExistence type="predicted"/>
<dbReference type="Proteomes" id="UP000007875">
    <property type="component" value="Unassembled WGS sequence"/>
</dbReference>
<dbReference type="AlphaFoldDB" id="H2Z0A9"/>
<organism evidence="2 3">
    <name type="scientific">Ciona savignyi</name>
    <name type="common">Pacific transparent sea squirt</name>
    <dbReference type="NCBI Taxonomy" id="51511"/>
    <lineage>
        <taxon>Eukaryota</taxon>
        <taxon>Metazoa</taxon>
        <taxon>Chordata</taxon>
        <taxon>Tunicata</taxon>
        <taxon>Ascidiacea</taxon>
        <taxon>Phlebobranchia</taxon>
        <taxon>Cionidae</taxon>
        <taxon>Ciona</taxon>
    </lineage>
</organism>
<dbReference type="InParanoid" id="H2Z0A9"/>
<evidence type="ECO:0000256" key="1">
    <source>
        <dbReference type="SAM" id="MobiDB-lite"/>
    </source>
</evidence>
<dbReference type="Ensembl" id="ENSCSAVT00000011152.1">
    <property type="protein sequence ID" value="ENSCSAVP00000011021.1"/>
    <property type="gene ID" value="ENSCSAVG00000006449.1"/>
</dbReference>
<feature type="region of interest" description="Disordered" evidence="1">
    <location>
        <begin position="190"/>
        <end position="215"/>
    </location>
</feature>
<keyword evidence="3" id="KW-1185">Reference proteome</keyword>
<accession>H2Z0A9</accession>
<dbReference type="HOGENOM" id="CLU_1285867_0_0_1"/>
<feature type="compositionally biased region" description="Polar residues" evidence="1">
    <location>
        <begin position="19"/>
        <end position="30"/>
    </location>
</feature>
<dbReference type="GeneTree" id="ENSGT00660000097324"/>
<feature type="region of interest" description="Disordered" evidence="1">
    <location>
        <begin position="1"/>
        <end position="30"/>
    </location>
</feature>
<sequence length="215" mass="24260">MNTTSANRSDGESIIVPPSKQSTPKMNETSHSILSGVSEKDKNVLVDTISSLTSALSNLQMEMGYLREEQNRNYMNYYNQPHGTPSHIPSNGTPMAHSFAPNMHSFQTDRMMSPNNMSLPQNRVVQNQFTPQRQFAPLGQGYLPARVTTPVINRPLPGQMPFIDPYQQQSQATYYSPAISSPYVPAYQPEQPKYLPNYQPVPQQSYTPDTYKNIR</sequence>
<reference evidence="2" key="3">
    <citation type="submission" date="2025-09" db="UniProtKB">
        <authorList>
            <consortium name="Ensembl"/>
        </authorList>
    </citation>
    <scope>IDENTIFICATION</scope>
</reference>
<protein>
    <submittedName>
        <fullName evidence="2">Uncharacterized protein</fullName>
    </submittedName>
</protein>
<reference evidence="2" key="2">
    <citation type="submission" date="2025-08" db="UniProtKB">
        <authorList>
            <consortium name="Ensembl"/>
        </authorList>
    </citation>
    <scope>IDENTIFICATION</scope>
</reference>